<keyword evidence="2" id="KW-1003">Cell membrane</keyword>
<organism evidence="7 8">
    <name type="scientific">Mesorhizobium liriopis</name>
    <dbReference type="NCBI Taxonomy" id="2953882"/>
    <lineage>
        <taxon>Bacteria</taxon>
        <taxon>Pseudomonadati</taxon>
        <taxon>Pseudomonadota</taxon>
        <taxon>Alphaproteobacteria</taxon>
        <taxon>Hyphomicrobiales</taxon>
        <taxon>Phyllobacteriaceae</taxon>
        <taxon>Mesorhizobium</taxon>
    </lineage>
</organism>
<comment type="caution">
    <text evidence="7">The sequence shown here is derived from an EMBL/GenBank/DDBJ whole genome shotgun (WGS) entry which is preliminary data.</text>
</comment>
<evidence type="ECO:0000256" key="1">
    <source>
        <dbReference type="ARBA" id="ARBA00004651"/>
    </source>
</evidence>
<feature type="transmembrane region" description="Helical" evidence="6">
    <location>
        <begin position="150"/>
        <end position="170"/>
    </location>
</feature>
<keyword evidence="4 6" id="KW-1133">Transmembrane helix</keyword>
<dbReference type="EMBL" id="JAMXQS010000003">
    <property type="protein sequence ID" value="MCO6049574.1"/>
    <property type="molecule type" value="Genomic_DNA"/>
</dbReference>
<dbReference type="Proteomes" id="UP001205906">
    <property type="component" value="Unassembled WGS sequence"/>
</dbReference>
<feature type="transmembrane region" description="Helical" evidence="6">
    <location>
        <begin position="70"/>
        <end position="91"/>
    </location>
</feature>
<gene>
    <name evidence="7" type="ORF">NGM99_07190</name>
</gene>
<feature type="transmembrane region" description="Helical" evidence="6">
    <location>
        <begin position="190"/>
        <end position="207"/>
    </location>
</feature>
<feature type="transmembrane region" description="Helical" evidence="6">
    <location>
        <begin position="6"/>
        <end position="28"/>
    </location>
</feature>
<evidence type="ECO:0000313" key="8">
    <source>
        <dbReference type="Proteomes" id="UP001205906"/>
    </source>
</evidence>
<evidence type="ECO:0000256" key="2">
    <source>
        <dbReference type="ARBA" id="ARBA00022475"/>
    </source>
</evidence>
<evidence type="ECO:0000256" key="5">
    <source>
        <dbReference type="ARBA" id="ARBA00023136"/>
    </source>
</evidence>
<accession>A0ABT1C432</accession>
<keyword evidence="8" id="KW-1185">Reference proteome</keyword>
<evidence type="ECO:0000256" key="3">
    <source>
        <dbReference type="ARBA" id="ARBA00022692"/>
    </source>
</evidence>
<evidence type="ECO:0000256" key="4">
    <source>
        <dbReference type="ARBA" id="ARBA00022989"/>
    </source>
</evidence>
<reference evidence="7 8" key="1">
    <citation type="submission" date="2022-06" db="EMBL/GenBank/DDBJ databases">
        <title>Mesorhizobium sp. strain RP14 Genome sequencing and assembly.</title>
        <authorList>
            <person name="Kim I."/>
        </authorList>
    </citation>
    <scope>NUCLEOTIDE SEQUENCE [LARGE SCALE GENOMIC DNA]</scope>
    <source>
        <strain evidence="8">RP14(2022)</strain>
    </source>
</reference>
<evidence type="ECO:0000313" key="7">
    <source>
        <dbReference type="EMBL" id="MCO6049574.1"/>
    </source>
</evidence>
<evidence type="ECO:0000256" key="6">
    <source>
        <dbReference type="SAM" id="Phobius"/>
    </source>
</evidence>
<sequence>MGEVHLASFAVLSVLGMLVPGPDVALAITNGSRHGMRHALAGIAGVVLSDLLLVVAVAVGLGALLSTSDYSLVAARIAGAAYLAFIGFSAFRTAGMAVRLSEPGAGAGGGAAALCFRSFVVAFTNPEAWLFFSAILPPFIDADRALLPQYAVLTLIAAVADVSVLLVYAMLGAQATRLFRSARAIWIDRIYGGALLGLAGTLVLSCWR</sequence>
<keyword evidence="5 6" id="KW-0472">Membrane</keyword>
<dbReference type="PIRSF" id="PIRSF006324">
    <property type="entry name" value="LeuE"/>
    <property type="match status" value="1"/>
</dbReference>
<dbReference type="PANTHER" id="PTHR30086">
    <property type="entry name" value="ARGININE EXPORTER PROTEIN ARGO"/>
    <property type="match status" value="1"/>
</dbReference>
<keyword evidence="3 6" id="KW-0812">Transmembrane</keyword>
<dbReference type="PANTHER" id="PTHR30086:SF20">
    <property type="entry name" value="ARGININE EXPORTER PROTEIN ARGO-RELATED"/>
    <property type="match status" value="1"/>
</dbReference>
<name>A0ABT1C432_9HYPH</name>
<dbReference type="InterPro" id="IPR001123">
    <property type="entry name" value="LeuE-type"/>
</dbReference>
<protein>
    <submittedName>
        <fullName evidence="7">LysE family translocator</fullName>
    </submittedName>
</protein>
<comment type="subcellular location">
    <subcellularLocation>
        <location evidence="1">Cell membrane</location>
        <topology evidence="1">Multi-pass membrane protein</topology>
    </subcellularLocation>
</comment>
<proteinExistence type="predicted"/>
<dbReference type="Pfam" id="PF01810">
    <property type="entry name" value="LysE"/>
    <property type="match status" value="1"/>
</dbReference>
<feature type="transmembrane region" description="Helical" evidence="6">
    <location>
        <begin position="40"/>
        <end position="64"/>
    </location>
</feature>
<dbReference type="RefSeq" id="WP_252817506.1">
    <property type="nucleotide sequence ID" value="NZ_JAMXQS010000003.1"/>
</dbReference>